<reference evidence="4 5" key="1">
    <citation type="submission" date="2016-11" db="EMBL/GenBank/DDBJ databases">
        <authorList>
            <person name="Jaros S."/>
            <person name="Januszkiewicz K."/>
            <person name="Wedrychowicz H."/>
        </authorList>
    </citation>
    <scope>NUCLEOTIDE SEQUENCE [LARGE SCALE GENOMIC DNA]</scope>
    <source>
        <strain evidence="4 5">DSM 13106</strain>
    </source>
</reference>
<evidence type="ECO:0000259" key="3">
    <source>
        <dbReference type="Pfam" id="PF11761"/>
    </source>
</evidence>
<evidence type="ECO:0000259" key="1">
    <source>
        <dbReference type="Pfam" id="PF01890"/>
    </source>
</evidence>
<dbReference type="OrthoDB" id="9781023at2"/>
<dbReference type="Pfam" id="PF11760">
    <property type="entry name" value="CbiG_N"/>
    <property type="match status" value="1"/>
</dbReference>
<dbReference type="GO" id="GO:0009236">
    <property type="term" value="P:cobalamin biosynthetic process"/>
    <property type="evidence" value="ECO:0007669"/>
    <property type="project" value="InterPro"/>
</dbReference>
<evidence type="ECO:0000313" key="5">
    <source>
        <dbReference type="Proteomes" id="UP000184389"/>
    </source>
</evidence>
<dbReference type="InterPro" id="IPR002750">
    <property type="entry name" value="CobE/GbiG_C"/>
</dbReference>
<sequence length="340" mass="37529">MKVACLSFTDKGRDIGCKLEQYRDKKAFLEIHHYNNSQVEGGIKSILENIVKEYEGIVFISATGIAVRMISPYVIDKTVDPAVVVVDDLGRYSISLLSGHIGGGNRLCEIVGEILGAKSIITTASDGRKIEAVDIFAMRKGYVMENMEEVKQITSMMVNDKRIGYFSEMEGHIRYDNLVFIHGLENVKKYQDKVDGVLCISSIKYIDITIPHVVLRPKNLNIGVGCKKGTSGKEIINAILDVLDKNNFSSSSIKSINTIEIKSGELGILEAASYFKCPRNIYTVEEIKIVEEKFGKSDFVKRNVGVYSVSEPCAYLSGGEIVVGKTKCNGITVAVSKEMI</sequence>
<keyword evidence="4" id="KW-0378">Hydrolase</keyword>
<name>A0A1M5Y5U5_9FIRM</name>
<proteinExistence type="predicted"/>
<dbReference type="InterPro" id="IPR021745">
    <property type="entry name" value="CbiG_mid"/>
</dbReference>
<dbReference type="SUPFAM" id="SSF159672">
    <property type="entry name" value="CbiG N-terminal domain-like"/>
    <property type="match status" value="1"/>
</dbReference>
<dbReference type="Pfam" id="PF11761">
    <property type="entry name" value="CbiG_mid"/>
    <property type="match status" value="1"/>
</dbReference>
<evidence type="ECO:0000313" key="4">
    <source>
        <dbReference type="EMBL" id="SHI06853.1"/>
    </source>
</evidence>
<dbReference type="InterPro" id="IPR052553">
    <property type="entry name" value="CbiG_hydrolase"/>
</dbReference>
<dbReference type="RefSeq" id="WP_072744630.1">
    <property type="nucleotide sequence ID" value="NZ_FQXR01000009.1"/>
</dbReference>
<dbReference type="SUPFAM" id="SSF159664">
    <property type="entry name" value="CobE/GbiG C-terminal domain-like"/>
    <property type="match status" value="1"/>
</dbReference>
<feature type="domain" description="Cobalamin biosynthesis central region" evidence="3">
    <location>
        <begin position="132"/>
        <end position="217"/>
    </location>
</feature>
<dbReference type="STRING" id="1123281.SAMN02745180_01976"/>
<dbReference type="InterPro" id="IPR036518">
    <property type="entry name" value="CobE/GbiG_C_sf"/>
</dbReference>
<gene>
    <name evidence="4" type="ORF">SAMN02745180_01976</name>
</gene>
<dbReference type="Gene3D" id="3.30.420.180">
    <property type="entry name" value="CobE/GbiG C-terminal domain"/>
    <property type="match status" value="1"/>
</dbReference>
<dbReference type="Proteomes" id="UP000184389">
    <property type="component" value="Unassembled WGS sequence"/>
</dbReference>
<dbReference type="AlphaFoldDB" id="A0A1M5Y5U5"/>
<dbReference type="GO" id="GO:0016787">
    <property type="term" value="F:hydrolase activity"/>
    <property type="evidence" value="ECO:0007669"/>
    <property type="project" value="UniProtKB-KW"/>
</dbReference>
<feature type="domain" description="Cobalamin synthesis G N-terminal" evidence="2">
    <location>
        <begin position="46"/>
        <end position="126"/>
    </location>
</feature>
<dbReference type="Gene3D" id="3.40.50.11220">
    <property type="match status" value="1"/>
</dbReference>
<evidence type="ECO:0000259" key="2">
    <source>
        <dbReference type="Pfam" id="PF11760"/>
    </source>
</evidence>
<dbReference type="NCBIfam" id="NF004466">
    <property type="entry name" value="PRK05788.1-4"/>
    <property type="match status" value="1"/>
</dbReference>
<keyword evidence="5" id="KW-1185">Reference proteome</keyword>
<dbReference type="InterPro" id="IPR021744">
    <property type="entry name" value="CbiG_N"/>
</dbReference>
<organism evidence="4 5">
    <name type="scientific">Sporanaerobacter acetigenes DSM 13106</name>
    <dbReference type="NCBI Taxonomy" id="1123281"/>
    <lineage>
        <taxon>Bacteria</taxon>
        <taxon>Bacillati</taxon>
        <taxon>Bacillota</taxon>
        <taxon>Tissierellia</taxon>
        <taxon>Tissierellales</taxon>
        <taxon>Sporanaerobacteraceae</taxon>
        <taxon>Sporanaerobacter</taxon>
    </lineage>
</organism>
<accession>A0A1M5Y5U5</accession>
<dbReference type="EMBL" id="FQXR01000009">
    <property type="protein sequence ID" value="SHI06853.1"/>
    <property type="molecule type" value="Genomic_DNA"/>
</dbReference>
<dbReference type="InterPro" id="IPR038029">
    <property type="entry name" value="GbiG_N_sf"/>
</dbReference>
<dbReference type="Pfam" id="PF01890">
    <property type="entry name" value="CbiG_C"/>
    <property type="match status" value="1"/>
</dbReference>
<dbReference type="PANTHER" id="PTHR37477">
    <property type="entry name" value="COBALT-PRECORRIN-5A HYDROLASE"/>
    <property type="match status" value="1"/>
</dbReference>
<protein>
    <submittedName>
        <fullName evidence="4">Cobalt-precorrin 5A hydrolase</fullName>
    </submittedName>
</protein>
<feature type="domain" description="CobE/GbiG C-terminal" evidence="1">
    <location>
        <begin position="221"/>
        <end position="335"/>
    </location>
</feature>
<dbReference type="PANTHER" id="PTHR37477:SF1">
    <property type="entry name" value="COBALT-PRECORRIN-5A HYDROLASE"/>
    <property type="match status" value="1"/>
</dbReference>